<feature type="compositionally biased region" description="Basic and acidic residues" evidence="1">
    <location>
        <begin position="246"/>
        <end position="270"/>
    </location>
</feature>
<sequence>MVEAIRHDGVEPSEVDVRLKGTGSKFFGGLHKRLPREEELTGNPEAARRLREWFGDRQERPLRRPYDAMWRLGLEREPSDVDLDINSTALVRSARAHWKEHHSDRYSGDFMGGHGYLDKQTVMSAFPGLAEWAKDWERDLGRPLSLGVFESSGPFDATLIGRQLSSHFQDSDWIIHRPGADREALQKHNARISRADDLQEYAAATAHLRAASRSTDARETKARTSSPIRRPGFLAASGTTPPGKEVAPKDAHADAESPGHLRSHQSDNTHRPGSSSHS</sequence>
<keyword evidence="3" id="KW-1185">Reference proteome</keyword>
<proteinExistence type="predicted"/>
<organism evidence="2 3">
    <name type="scientific">Marinactinospora rubrisoli</name>
    <dbReference type="NCBI Taxonomy" id="2715399"/>
    <lineage>
        <taxon>Bacteria</taxon>
        <taxon>Bacillati</taxon>
        <taxon>Actinomycetota</taxon>
        <taxon>Actinomycetes</taxon>
        <taxon>Streptosporangiales</taxon>
        <taxon>Nocardiopsidaceae</taxon>
        <taxon>Marinactinospora</taxon>
    </lineage>
</organism>
<evidence type="ECO:0000313" key="3">
    <source>
        <dbReference type="Proteomes" id="UP001596540"/>
    </source>
</evidence>
<gene>
    <name evidence="2" type="ORF">ACFQRF_01650</name>
</gene>
<accession>A0ABW2K8W9</accession>
<feature type="region of interest" description="Disordered" evidence="1">
    <location>
        <begin position="208"/>
        <end position="278"/>
    </location>
</feature>
<dbReference type="RefSeq" id="WP_379868195.1">
    <property type="nucleotide sequence ID" value="NZ_JBHTBH010000001.1"/>
</dbReference>
<name>A0ABW2K8W9_9ACTN</name>
<evidence type="ECO:0000256" key="1">
    <source>
        <dbReference type="SAM" id="MobiDB-lite"/>
    </source>
</evidence>
<protein>
    <submittedName>
        <fullName evidence="2">Uncharacterized protein</fullName>
    </submittedName>
</protein>
<comment type="caution">
    <text evidence="2">The sequence shown here is derived from an EMBL/GenBank/DDBJ whole genome shotgun (WGS) entry which is preliminary data.</text>
</comment>
<dbReference type="EMBL" id="JBHTBH010000001">
    <property type="protein sequence ID" value="MFC7326433.1"/>
    <property type="molecule type" value="Genomic_DNA"/>
</dbReference>
<reference evidence="3" key="1">
    <citation type="journal article" date="2019" name="Int. J. Syst. Evol. Microbiol.">
        <title>The Global Catalogue of Microorganisms (GCM) 10K type strain sequencing project: providing services to taxonomists for standard genome sequencing and annotation.</title>
        <authorList>
            <consortium name="The Broad Institute Genomics Platform"/>
            <consortium name="The Broad Institute Genome Sequencing Center for Infectious Disease"/>
            <person name="Wu L."/>
            <person name="Ma J."/>
        </authorList>
    </citation>
    <scope>NUCLEOTIDE SEQUENCE [LARGE SCALE GENOMIC DNA]</scope>
    <source>
        <strain evidence="3">CGMCC 4.7382</strain>
    </source>
</reference>
<evidence type="ECO:0000313" key="2">
    <source>
        <dbReference type="EMBL" id="MFC7326433.1"/>
    </source>
</evidence>
<dbReference type="Proteomes" id="UP001596540">
    <property type="component" value="Unassembled WGS sequence"/>
</dbReference>